<keyword evidence="3" id="KW-1185">Reference proteome</keyword>
<organism evidence="2 3">
    <name type="scientific">Massarina eburnea CBS 473.64</name>
    <dbReference type="NCBI Taxonomy" id="1395130"/>
    <lineage>
        <taxon>Eukaryota</taxon>
        <taxon>Fungi</taxon>
        <taxon>Dikarya</taxon>
        <taxon>Ascomycota</taxon>
        <taxon>Pezizomycotina</taxon>
        <taxon>Dothideomycetes</taxon>
        <taxon>Pleosporomycetidae</taxon>
        <taxon>Pleosporales</taxon>
        <taxon>Massarineae</taxon>
        <taxon>Massarinaceae</taxon>
        <taxon>Massarina</taxon>
    </lineage>
</organism>
<proteinExistence type="predicted"/>
<feature type="compositionally biased region" description="Low complexity" evidence="1">
    <location>
        <begin position="55"/>
        <end position="65"/>
    </location>
</feature>
<feature type="region of interest" description="Disordered" evidence="1">
    <location>
        <begin position="15"/>
        <end position="67"/>
    </location>
</feature>
<protein>
    <submittedName>
        <fullName evidence="2">Uncharacterized protein</fullName>
    </submittedName>
</protein>
<evidence type="ECO:0000313" key="3">
    <source>
        <dbReference type="Proteomes" id="UP000799753"/>
    </source>
</evidence>
<dbReference type="EMBL" id="MU006790">
    <property type="protein sequence ID" value="KAF2638424.1"/>
    <property type="molecule type" value="Genomic_DNA"/>
</dbReference>
<dbReference type="Proteomes" id="UP000799753">
    <property type="component" value="Unassembled WGS sequence"/>
</dbReference>
<evidence type="ECO:0000256" key="1">
    <source>
        <dbReference type="SAM" id="MobiDB-lite"/>
    </source>
</evidence>
<sequence>MRRYRCAFNAAHTYPTAKEEQNSAAQPPYHLPRPPRCTRMQITPRAQPDRQPAITTNKLSPTTTTLKKDTPRTKMAYIYSLIVQTSINTALRSTRLARTEYSGPVGKSPGVQVMFGTVRK</sequence>
<evidence type="ECO:0000313" key="2">
    <source>
        <dbReference type="EMBL" id="KAF2638424.1"/>
    </source>
</evidence>
<gene>
    <name evidence="2" type="ORF">P280DRAFT_471520</name>
</gene>
<reference evidence="2" key="1">
    <citation type="journal article" date="2020" name="Stud. Mycol.">
        <title>101 Dothideomycetes genomes: a test case for predicting lifestyles and emergence of pathogens.</title>
        <authorList>
            <person name="Haridas S."/>
            <person name="Albert R."/>
            <person name="Binder M."/>
            <person name="Bloem J."/>
            <person name="Labutti K."/>
            <person name="Salamov A."/>
            <person name="Andreopoulos B."/>
            <person name="Baker S."/>
            <person name="Barry K."/>
            <person name="Bills G."/>
            <person name="Bluhm B."/>
            <person name="Cannon C."/>
            <person name="Castanera R."/>
            <person name="Culley D."/>
            <person name="Daum C."/>
            <person name="Ezra D."/>
            <person name="Gonzalez J."/>
            <person name="Henrissat B."/>
            <person name="Kuo A."/>
            <person name="Liang C."/>
            <person name="Lipzen A."/>
            <person name="Lutzoni F."/>
            <person name="Magnuson J."/>
            <person name="Mondo S."/>
            <person name="Nolan M."/>
            <person name="Ohm R."/>
            <person name="Pangilinan J."/>
            <person name="Park H.-J."/>
            <person name="Ramirez L."/>
            <person name="Alfaro M."/>
            <person name="Sun H."/>
            <person name="Tritt A."/>
            <person name="Yoshinaga Y."/>
            <person name="Zwiers L.-H."/>
            <person name="Turgeon B."/>
            <person name="Goodwin S."/>
            <person name="Spatafora J."/>
            <person name="Crous P."/>
            <person name="Grigoriev I."/>
        </authorList>
    </citation>
    <scope>NUCLEOTIDE SEQUENCE</scope>
    <source>
        <strain evidence="2">CBS 473.64</strain>
    </source>
</reference>
<accession>A0A6A6RWT3</accession>
<dbReference type="AlphaFoldDB" id="A0A6A6RWT3"/>
<name>A0A6A6RWT3_9PLEO</name>